<gene>
    <name evidence="1" type="ORF">ARMGADRAFT_663390</name>
</gene>
<accession>A0A2H3DVT9</accession>
<proteinExistence type="predicted"/>
<keyword evidence="2" id="KW-1185">Reference proteome</keyword>
<reference evidence="2" key="1">
    <citation type="journal article" date="2017" name="Nat. Ecol. Evol.">
        <title>Genome expansion and lineage-specific genetic innovations in the forest pathogenic fungi Armillaria.</title>
        <authorList>
            <person name="Sipos G."/>
            <person name="Prasanna A.N."/>
            <person name="Walter M.C."/>
            <person name="O'Connor E."/>
            <person name="Balint B."/>
            <person name="Krizsan K."/>
            <person name="Kiss B."/>
            <person name="Hess J."/>
            <person name="Varga T."/>
            <person name="Slot J."/>
            <person name="Riley R."/>
            <person name="Boka B."/>
            <person name="Rigling D."/>
            <person name="Barry K."/>
            <person name="Lee J."/>
            <person name="Mihaltcheva S."/>
            <person name="LaButti K."/>
            <person name="Lipzen A."/>
            <person name="Waldron R."/>
            <person name="Moloney N.M."/>
            <person name="Sperisen C."/>
            <person name="Kredics L."/>
            <person name="Vagvoelgyi C."/>
            <person name="Patrignani A."/>
            <person name="Fitzpatrick D."/>
            <person name="Nagy I."/>
            <person name="Doyle S."/>
            <person name="Anderson J.B."/>
            <person name="Grigoriev I.V."/>
            <person name="Gueldener U."/>
            <person name="Muensterkoetter M."/>
            <person name="Nagy L.G."/>
        </authorList>
    </citation>
    <scope>NUCLEOTIDE SEQUENCE [LARGE SCALE GENOMIC DNA]</scope>
    <source>
        <strain evidence="2">Ar21-2</strain>
    </source>
</reference>
<organism evidence="1 2">
    <name type="scientific">Armillaria gallica</name>
    <name type="common">Bulbous honey fungus</name>
    <name type="synonym">Armillaria bulbosa</name>
    <dbReference type="NCBI Taxonomy" id="47427"/>
    <lineage>
        <taxon>Eukaryota</taxon>
        <taxon>Fungi</taxon>
        <taxon>Dikarya</taxon>
        <taxon>Basidiomycota</taxon>
        <taxon>Agaricomycotina</taxon>
        <taxon>Agaricomycetes</taxon>
        <taxon>Agaricomycetidae</taxon>
        <taxon>Agaricales</taxon>
        <taxon>Marasmiineae</taxon>
        <taxon>Physalacriaceae</taxon>
        <taxon>Armillaria</taxon>
    </lineage>
</organism>
<name>A0A2H3DVT9_ARMGA</name>
<dbReference type="InParanoid" id="A0A2H3DVT9"/>
<dbReference type="AlphaFoldDB" id="A0A2H3DVT9"/>
<dbReference type="EMBL" id="KZ293649">
    <property type="protein sequence ID" value="PBK97984.1"/>
    <property type="molecule type" value="Genomic_DNA"/>
</dbReference>
<dbReference type="Proteomes" id="UP000217790">
    <property type="component" value="Unassembled WGS sequence"/>
</dbReference>
<sequence>MISWTGWTAEGVQHSHDHLRLLDVPHNLLHRHYQISKHPLARCKTIIPRIATISFISIDESVQRAYLGWS</sequence>
<evidence type="ECO:0000313" key="1">
    <source>
        <dbReference type="EMBL" id="PBK97984.1"/>
    </source>
</evidence>
<protein>
    <submittedName>
        <fullName evidence="1">Uncharacterized protein</fullName>
    </submittedName>
</protein>
<evidence type="ECO:0000313" key="2">
    <source>
        <dbReference type="Proteomes" id="UP000217790"/>
    </source>
</evidence>